<keyword evidence="1" id="KW-1133">Transmembrane helix</keyword>
<dbReference type="PANTHER" id="PTHR35152:SF1">
    <property type="entry name" value="DOMAIN SIGNALLING PROTEIN, PUTATIVE (AFU_ORTHOLOGUE AFUA_5G11310)-RELATED"/>
    <property type="match status" value="1"/>
</dbReference>
<evidence type="ECO:0000259" key="3">
    <source>
        <dbReference type="PROSITE" id="PS50924"/>
    </source>
</evidence>
<accession>A0ABM9H2I2</accession>
<feature type="domain" description="MHYT" evidence="3">
    <location>
        <begin position="10"/>
        <end position="199"/>
    </location>
</feature>
<dbReference type="Pfam" id="PF03707">
    <property type="entry name" value="MHYT"/>
    <property type="match status" value="2"/>
</dbReference>
<name>A0ABM9H2I2_STRGL</name>
<sequence>MQGTVDGFTYGLVTPVAAFLMAALGAALGLRCTTRSLHATRSCRAGWLALGSLSIGSGVWTMHFVAMTGFTVQETPISYDKPLTFAGLALAVVMIGIGIFIVGYRGATRMALITGGTITGLGIASMHYLGMAGMRMAAQFAYDTPLVVLSVLIAGCAATGALWAAVTLRGALSGLGASVLMAVAVTGMHYTGMAALDVHLHLPPTLPSDLSAVLPGDRPAEMIGPMLVGPGCFLLLAAVVLLFDPGAVTGESGPITRPGHRPRDHSDHQVPQPRRRPRNDPRARGRRPRSTAREGTGTARYR</sequence>
<feature type="region of interest" description="Disordered" evidence="2">
    <location>
        <begin position="252"/>
        <end position="302"/>
    </location>
</feature>
<feature type="transmembrane region" description="Helical" evidence="1">
    <location>
        <begin position="111"/>
        <end position="134"/>
    </location>
</feature>
<dbReference type="Proteomes" id="UP001154015">
    <property type="component" value="Unassembled WGS sequence"/>
</dbReference>
<evidence type="ECO:0000256" key="1">
    <source>
        <dbReference type="PROSITE-ProRule" id="PRU00244"/>
    </source>
</evidence>
<evidence type="ECO:0000313" key="4">
    <source>
        <dbReference type="EMBL" id="CAH9417809.1"/>
    </source>
</evidence>
<dbReference type="PANTHER" id="PTHR35152">
    <property type="entry name" value="DOMAIN SIGNALLING PROTEIN, PUTATIVE (AFU_ORTHOLOGUE AFUA_5G11310)-RELATED"/>
    <property type="match status" value="1"/>
</dbReference>
<keyword evidence="1" id="KW-0472">Membrane</keyword>
<proteinExistence type="predicted"/>
<comment type="caution">
    <text evidence="4">The sequence shown here is derived from an EMBL/GenBank/DDBJ whole genome shotgun (WGS) entry which is preliminary data.</text>
</comment>
<dbReference type="EMBL" id="CAKXYP010000014">
    <property type="protein sequence ID" value="CAH9417809.1"/>
    <property type="molecule type" value="Genomic_DNA"/>
</dbReference>
<dbReference type="InterPro" id="IPR005330">
    <property type="entry name" value="MHYT_dom"/>
</dbReference>
<feature type="transmembrane region" description="Helical" evidence="1">
    <location>
        <begin position="85"/>
        <end position="104"/>
    </location>
</feature>
<feature type="transmembrane region" description="Helical" evidence="1">
    <location>
        <begin position="222"/>
        <end position="243"/>
    </location>
</feature>
<evidence type="ECO:0000256" key="2">
    <source>
        <dbReference type="SAM" id="MobiDB-lite"/>
    </source>
</evidence>
<feature type="transmembrane region" description="Helical" evidence="1">
    <location>
        <begin position="178"/>
        <end position="202"/>
    </location>
</feature>
<keyword evidence="5" id="KW-1185">Reference proteome</keyword>
<feature type="transmembrane region" description="Helical" evidence="1">
    <location>
        <begin position="12"/>
        <end position="33"/>
    </location>
</feature>
<gene>
    <name evidence="4" type="ORF">SGL43_04856</name>
</gene>
<reference evidence="4" key="1">
    <citation type="submission" date="2022-03" db="EMBL/GenBank/DDBJ databases">
        <authorList>
            <person name="Leyn A S."/>
        </authorList>
    </citation>
    <scope>NUCLEOTIDE SEQUENCE</scope>
    <source>
        <strain evidence="4">Streptomyces globisporus 4-3</strain>
    </source>
</reference>
<dbReference type="RefSeq" id="WP_318575122.1">
    <property type="nucleotide sequence ID" value="NZ_CAKXYP010000014.1"/>
</dbReference>
<protein>
    <submittedName>
        <fullName evidence="4">Integral membrane protein</fullName>
    </submittedName>
</protein>
<dbReference type="PROSITE" id="PS50924">
    <property type="entry name" value="MHYT"/>
    <property type="match status" value="1"/>
</dbReference>
<feature type="transmembrane region" description="Helical" evidence="1">
    <location>
        <begin position="45"/>
        <end position="65"/>
    </location>
</feature>
<keyword evidence="1" id="KW-0812">Transmembrane</keyword>
<evidence type="ECO:0000313" key="5">
    <source>
        <dbReference type="Proteomes" id="UP001154015"/>
    </source>
</evidence>
<feature type="transmembrane region" description="Helical" evidence="1">
    <location>
        <begin position="146"/>
        <end position="166"/>
    </location>
</feature>
<organism evidence="4 5">
    <name type="scientific">Streptomyces globisporus</name>
    <dbReference type="NCBI Taxonomy" id="1908"/>
    <lineage>
        <taxon>Bacteria</taxon>
        <taxon>Bacillati</taxon>
        <taxon>Actinomycetota</taxon>
        <taxon>Actinomycetes</taxon>
        <taxon>Kitasatosporales</taxon>
        <taxon>Streptomycetaceae</taxon>
        <taxon>Streptomyces</taxon>
    </lineage>
</organism>